<dbReference type="Proteomes" id="UP000011554">
    <property type="component" value="Unassembled WGS sequence"/>
</dbReference>
<reference evidence="2 3" key="1">
    <citation type="journal article" date="2014" name="PLoS Genet.">
        <title>Phylogenetically driven sequencing of extremely halophilic archaea reveals strategies for static and dynamic osmo-response.</title>
        <authorList>
            <person name="Becker E.A."/>
            <person name="Seitzer P.M."/>
            <person name="Tritt A."/>
            <person name="Larsen D."/>
            <person name="Krusor M."/>
            <person name="Yao A.I."/>
            <person name="Wu D."/>
            <person name="Madern D."/>
            <person name="Eisen J.A."/>
            <person name="Darling A.E."/>
            <person name="Facciotti M.T."/>
        </authorList>
    </citation>
    <scope>NUCLEOTIDE SEQUENCE [LARGE SCALE GENOMIC DNA]</scope>
    <source>
        <strain evidence="2 3">DSM 12278</strain>
    </source>
</reference>
<protein>
    <submittedName>
        <fullName evidence="2">Uncharacterized protein</fullName>
    </submittedName>
</protein>
<dbReference type="RefSeq" id="WP_006107760.1">
    <property type="nucleotide sequence ID" value="NZ_AOIO01000013.1"/>
</dbReference>
<comment type="caution">
    <text evidence="2">The sequence shown here is derived from an EMBL/GenBank/DDBJ whole genome shotgun (WGS) entry which is preliminary data.</text>
</comment>
<gene>
    <name evidence="2" type="ORF">C481_04291</name>
</gene>
<feature type="transmembrane region" description="Helical" evidence="1">
    <location>
        <begin position="25"/>
        <end position="48"/>
    </location>
</feature>
<evidence type="ECO:0000313" key="3">
    <source>
        <dbReference type="Proteomes" id="UP000011554"/>
    </source>
</evidence>
<dbReference type="eggNOG" id="arCOG11151">
    <property type="taxonomic scope" value="Archaea"/>
</dbReference>
<dbReference type="STRING" id="29540.C481_04291"/>
<proteinExistence type="predicted"/>
<feature type="transmembrane region" description="Helical" evidence="1">
    <location>
        <begin position="71"/>
        <end position="93"/>
    </location>
</feature>
<dbReference type="AlphaFoldDB" id="M0B146"/>
<keyword evidence="1" id="KW-0472">Membrane</keyword>
<name>M0B146_NATA1</name>
<evidence type="ECO:0000313" key="2">
    <source>
        <dbReference type="EMBL" id="ELZ03958.1"/>
    </source>
</evidence>
<keyword evidence="1" id="KW-0812">Transmembrane</keyword>
<feature type="transmembrane region" description="Helical" evidence="1">
    <location>
        <begin position="144"/>
        <end position="162"/>
    </location>
</feature>
<accession>M0B146</accession>
<dbReference type="EMBL" id="AOIO01000013">
    <property type="protein sequence ID" value="ELZ03958.1"/>
    <property type="molecule type" value="Genomic_DNA"/>
</dbReference>
<sequence length="165" mass="17753">MTMNHTVADEREEQAQIEPQLRNGALLMALAGIAFVVYGVVFLAMNFVGDGFELGVSTLGGMTSAELDPTVAYYISHLHVATAAFIISTGIAITGLSWYGVRQRLTWAWATAIVTAVVGLALALPMHWTGNAFSHDWVTHLGPIYLATIVFIVGVVLSYRGVRTA</sequence>
<organism evidence="2 3">
    <name type="scientific">Natrialba asiatica (strain ATCC 700177 / DSM 12278 / JCM 9576 / FERM P-10747 / NBRC 102637 / 172P1)</name>
    <dbReference type="NCBI Taxonomy" id="29540"/>
    <lineage>
        <taxon>Archaea</taxon>
        <taxon>Methanobacteriati</taxon>
        <taxon>Methanobacteriota</taxon>
        <taxon>Stenosarchaea group</taxon>
        <taxon>Halobacteria</taxon>
        <taxon>Halobacteriales</taxon>
        <taxon>Natrialbaceae</taxon>
        <taxon>Natrialba</taxon>
    </lineage>
</organism>
<feature type="transmembrane region" description="Helical" evidence="1">
    <location>
        <begin position="105"/>
        <end position="124"/>
    </location>
</feature>
<dbReference type="OrthoDB" id="157330at2157"/>
<evidence type="ECO:0000256" key="1">
    <source>
        <dbReference type="SAM" id="Phobius"/>
    </source>
</evidence>
<keyword evidence="1" id="KW-1133">Transmembrane helix</keyword>
<keyword evidence="3" id="KW-1185">Reference proteome</keyword>
<dbReference type="PATRIC" id="fig|29540.5.peg.865"/>